<protein>
    <recommendedName>
        <fullName evidence="4">Lipoprotein</fullName>
    </recommendedName>
</protein>
<dbReference type="EMBL" id="JAYGJQ010000002">
    <property type="protein sequence ID" value="MEA9357804.1"/>
    <property type="molecule type" value="Genomic_DNA"/>
</dbReference>
<evidence type="ECO:0000313" key="2">
    <source>
        <dbReference type="EMBL" id="MEA9357804.1"/>
    </source>
</evidence>
<gene>
    <name evidence="2" type="ORF">SHI21_16350</name>
</gene>
<evidence type="ECO:0000313" key="3">
    <source>
        <dbReference type="Proteomes" id="UP001302274"/>
    </source>
</evidence>
<feature type="signal peptide" evidence="1">
    <location>
        <begin position="1"/>
        <end position="19"/>
    </location>
</feature>
<organism evidence="2 3">
    <name type="scientific">Bacteriovorax antarcticus</name>
    <dbReference type="NCBI Taxonomy" id="3088717"/>
    <lineage>
        <taxon>Bacteria</taxon>
        <taxon>Pseudomonadati</taxon>
        <taxon>Bdellovibrionota</taxon>
        <taxon>Bacteriovoracia</taxon>
        <taxon>Bacteriovoracales</taxon>
        <taxon>Bacteriovoracaceae</taxon>
        <taxon>Bacteriovorax</taxon>
    </lineage>
</organism>
<proteinExistence type="predicted"/>
<name>A0ABU5VXL4_9BACT</name>
<feature type="chain" id="PRO_5045451566" description="Lipoprotein" evidence="1">
    <location>
        <begin position="20"/>
        <end position="109"/>
    </location>
</feature>
<reference evidence="2 3" key="1">
    <citation type="submission" date="2023-11" db="EMBL/GenBank/DDBJ databases">
        <title>A Novel Polar Bacteriovorax (B. antarcticus) Isolated from the Biocrust in Antarctica.</title>
        <authorList>
            <person name="Mun W."/>
            <person name="Choi S.Y."/>
            <person name="Mitchell R.J."/>
        </authorList>
    </citation>
    <scope>NUCLEOTIDE SEQUENCE [LARGE SCALE GENOMIC DNA]</scope>
    <source>
        <strain evidence="2 3">PP10</strain>
    </source>
</reference>
<accession>A0ABU5VXL4</accession>
<sequence>MKKLMALVTCLILSNIACASNDPFGIETQACVKEEVKKQFTPLAKFDFSHVSTVASDESNFEYIMILSNPETNQYVDRIFISVKDADFSNAVLTILPSFKNRLNLQNCF</sequence>
<evidence type="ECO:0008006" key="4">
    <source>
        <dbReference type="Google" id="ProtNLM"/>
    </source>
</evidence>
<dbReference type="Proteomes" id="UP001302274">
    <property type="component" value="Unassembled WGS sequence"/>
</dbReference>
<keyword evidence="1" id="KW-0732">Signal</keyword>
<comment type="caution">
    <text evidence="2">The sequence shown here is derived from an EMBL/GenBank/DDBJ whole genome shotgun (WGS) entry which is preliminary data.</text>
</comment>
<evidence type="ECO:0000256" key="1">
    <source>
        <dbReference type="SAM" id="SignalP"/>
    </source>
</evidence>
<dbReference type="RefSeq" id="WP_323577965.1">
    <property type="nucleotide sequence ID" value="NZ_JAYGJQ010000002.1"/>
</dbReference>
<keyword evidence="3" id="KW-1185">Reference proteome</keyword>